<dbReference type="Proteomes" id="UP000247555">
    <property type="component" value="Unassembled WGS sequence"/>
</dbReference>
<keyword evidence="8 9" id="KW-0472">Membrane</keyword>
<dbReference type="PANTHER" id="PTHR30576:SF4">
    <property type="entry name" value="UNDECAPRENYL-PHOSPHATE GALACTOSE PHOSPHOTRANSFERASE"/>
    <property type="match status" value="1"/>
</dbReference>
<reference evidence="11 12" key="1">
    <citation type="submission" date="2018-05" db="EMBL/GenBank/DDBJ databases">
        <title>Genomic Encyclopedia of Type Strains, Phase IV (KMG-IV): sequencing the most valuable type-strain genomes for metagenomic binning, comparative biology and taxonomic classification.</title>
        <authorList>
            <person name="Goeker M."/>
        </authorList>
    </citation>
    <scope>NUCLEOTIDE SEQUENCE [LARGE SCALE GENOMIC DNA]</scope>
    <source>
        <strain evidence="11 12">DSM 29661</strain>
    </source>
</reference>
<dbReference type="PANTHER" id="PTHR30576">
    <property type="entry name" value="COLANIC BIOSYNTHESIS UDP-GLUCOSE LIPID CARRIER TRANSFERASE"/>
    <property type="match status" value="1"/>
</dbReference>
<comment type="caution">
    <text evidence="11">The sequence shown here is derived from an EMBL/GenBank/DDBJ whole genome shotgun (WGS) entry which is preliminary data.</text>
</comment>
<evidence type="ECO:0000313" key="12">
    <source>
        <dbReference type="Proteomes" id="UP000247555"/>
    </source>
</evidence>
<protein>
    <submittedName>
        <fullName evidence="11">Undecaprenyl-phosphate galactose phosphotransferase</fullName>
    </submittedName>
</protein>
<dbReference type="GO" id="GO:0005886">
    <property type="term" value="C:plasma membrane"/>
    <property type="evidence" value="ECO:0007669"/>
    <property type="project" value="UniProtKB-SubCell"/>
</dbReference>
<keyword evidence="7 9" id="KW-1133">Transmembrane helix</keyword>
<evidence type="ECO:0000313" key="11">
    <source>
        <dbReference type="EMBL" id="PXX78813.1"/>
    </source>
</evidence>
<dbReference type="NCBIfam" id="TIGR03022">
    <property type="entry name" value="WbaP_sugtrans"/>
    <property type="match status" value="1"/>
</dbReference>
<keyword evidence="5 11" id="KW-0808">Transferase</keyword>
<evidence type="ECO:0000256" key="5">
    <source>
        <dbReference type="ARBA" id="ARBA00022679"/>
    </source>
</evidence>
<keyword evidence="4" id="KW-1003">Cell membrane</keyword>
<accession>A0A318KZW5</accession>
<name>A0A318KZW5_9NEIS</name>
<feature type="transmembrane region" description="Helical" evidence="9">
    <location>
        <begin position="93"/>
        <end position="112"/>
    </location>
</feature>
<feature type="transmembrane region" description="Helical" evidence="9">
    <location>
        <begin position="297"/>
        <end position="320"/>
    </location>
</feature>
<dbReference type="EMBL" id="QJKI01000009">
    <property type="protein sequence ID" value="PXX78813.1"/>
    <property type="molecule type" value="Genomic_DNA"/>
</dbReference>
<evidence type="ECO:0000256" key="2">
    <source>
        <dbReference type="ARBA" id="ARBA00004236"/>
    </source>
</evidence>
<dbReference type="InterPro" id="IPR017475">
    <property type="entry name" value="EPS_sugar_tfrase"/>
</dbReference>
<dbReference type="NCBIfam" id="TIGR03025">
    <property type="entry name" value="EPS_sugtrans"/>
    <property type="match status" value="1"/>
</dbReference>
<dbReference type="GO" id="GO:0000271">
    <property type="term" value="P:polysaccharide biosynthetic process"/>
    <property type="evidence" value="ECO:0007669"/>
    <property type="project" value="InterPro"/>
</dbReference>
<feature type="transmembrane region" description="Helical" evidence="9">
    <location>
        <begin position="58"/>
        <end position="81"/>
    </location>
</feature>
<dbReference type="Pfam" id="PF13727">
    <property type="entry name" value="CoA_binding_3"/>
    <property type="match status" value="1"/>
</dbReference>
<evidence type="ECO:0000256" key="7">
    <source>
        <dbReference type="ARBA" id="ARBA00022989"/>
    </source>
</evidence>
<evidence type="ECO:0000256" key="3">
    <source>
        <dbReference type="ARBA" id="ARBA00006464"/>
    </source>
</evidence>
<dbReference type="Gene3D" id="3.40.50.720">
    <property type="entry name" value="NAD(P)-binding Rossmann-like Domain"/>
    <property type="match status" value="1"/>
</dbReference>
<dbReference type="GO" id="GO:0016780">
    <property type="term" value="F:phosphotransferase activity, for other substituted phosphate groups"/>
    <property type="evidence" value="ECO:0007669"/>
    <property type="project" value="TreeGrafter"/>
</dbReference>
<organism evidence="11 12">
    <name type="scientific">Rivihabitans pingtungensis</name>
    <dbReference type="NCBI Taxonomy" id="1054498"/>
    <lineage>
        <taxon>Bacteria</taxon>
        <taxon>Pseudomonadati</taxon>
        <taxon>Pseudomonadota</taxon>
        <taxon>Betaproteobacteria</taxon>
        <taxon>Neisseriales</taxon>
        <taxon>Aquaspirillaceae</taxon>
        <taxon>Rivihabitans</taxon>
    </lineage>
</organism>
<feature type="domain" description="Bacterial sugar transferase" evidence="10">
    <location>
        <begin position="294"/>
        <end position="484"/>
    </location>
</feature>
<evidence type="ECO:0000256" key="1">
    <source>
        <dbReference type="ARBA" id="ARBA00004141"/>
    </source>
</evidence>
<keyword evidence="12" id="KW-1185">Reference proteome</keyword>
<evidence type="ECO:0000256" key="4">
    <source>
        <dbReference type="ARBA" id="ARBA00022475"/>
    </source>
</evidence>
<dbReference type="OrthoDB" id="9808602at2"/>
<dbReference type="InterPro" id="IPR003362">
    <property type="entry name" value="Bact_transf"/>
</dbReference>
<evidence type="ECO:0000256" key="8">
    <source>
        <dbReference type="ARBA" id="ARBA00023136"/>
    </source>
</evidence>
<sequence length="490" mass="56153">MIDDYPAPNTRPHLSKWLLIATDLAMLLLANRLGFWLAERVRIWRDLPAFVASADSGLRLTVWLMLVLAAISWFWLVRGHYTQRRPFWDETRDVVIAMLVLAVVDAALMFMLKSPFSRLWWVATWAVSLFGVVLGRVLARRLMIWLGWWQRQVLVFGFGENAREAFAALKSERWLGYQVVGFVAPCADVRDAENLDDQPICGKPLLPYLLEEPAPRFLERFHQPAILIALETEQLDVQQQLVQRFSIAGADVSIAPPLKGLPLYGAELTHFFSHEVLLLRVRNNLSRRASRFIKRTFDIVAASLLLLLLAPLLLSVAWLVSRDGGPATFGHTRIGRHGKPFRCLKFRSMVIDAQARLSELLARDPEARAEWERDFKLKNDPRITPLGNFIRKTSLDELPQLINVLRGDMSLVGPRPVIADEVERYGEDKVFYLMARPGITGLWQISGRNDIDYDSRVALDCWYVRNWSLWYDIVILIKTIKVVLARDGAY</sequence>
<evidence type="ECO:0000259" key="10">
    <source>
        <dbReference type="Pfam" id="PF02397"/>
    </source>
</evidence>
<keyword evidence="6 9" id="KW-0812">Transmembrane</keyword>
<evidence type="ECO:0000256" key="6">
    <source>
        <dbReference type="ARBA" id="ARBA00022692"/>
    </source>
</evidence>
<comment type="similarity">
    <text evidence="3">Belongs to the bacterial sugar transferase family.</text>
</comment>
<dbReference type="AlphaFoldDB" id="A0A318KZW5"/>
<gene>
    <name evidence="11" type="ORF">DFR34_10936</name>
</gene>
<proteinExistence type="inferred from homology"/>
<dbReference type="InterPro" id="IPR017472">
    <property type="entry name" value="Undecaprenyl-P_galact_Ptfrase"/>
</dbReference>
<dbReference type="Pfam" id="PF02397">
    <property type="entry name" value="Bac_transf"/>
    <property type="match status" value="1"/>
</dbReference>
<evidence type="ECO:0000256" key="9">
    <source>
        <dbReference type="SAM" id="Phobius"/>
    </source>
</evidence>
<feature type="transmembrane region" description="Helical" evidence="9">
    <location>
        <begin position="118"/>
        <end position="139"/>
    </location>
</feature>
<comment type="subcellular location">
    <subcellularLocation>
        <location evidence="2">Cell membrane</location>
    </subcellularLocation>
    <subcellularLocation>
        <location evidence="1">Membrane</location>
        <topology evidence="1">Multi-pass membrane protein</topology>
    </subcellularLocation>
</comment>
<dbReference type="RefSeq" id="WP_110390736.1">
    <property type="nucleotide sequence ID" value="NZ_JAKLKZ010000011.1"/>
</dbReference>